<dbReference type="Proteomes" id="UP000223913">
    <property type="component" value="Unassembled WGS sequence"/>
</dbReference>
<dbReference type="OrthoDB" id="9816289at2"/>
<keyword evidence="2" id="KW-1185">Reference proteome</keyword>
<dbReference type="RefSeq" id="WP_099151294.1">
    <property type="nucleotide sequence ID" value="NZ_PDUD01000022.1"/>
</dbReference>
<organism evidence="1 2">
    <name type="scientific">Flavilitoribacter nigricans (strain ATCC 23147 / DSM 23189 / NBRC 102662 / NCIMB 1420 / SS-2)</name>
    <name type="common">Lewinella nigricans</name>
    <dbReference type="NCBI Taxonomy" id="1122177"/>
    <lineage>
        <taxon>Bacteria</taxon>
        <taxon>Pseudomonadati</taxon>
        <taxon>Bacteroidota</taxon>
        <taxon>Saprospiria</taxon>
        <taxon>Saprospirales</taxon>
        <taxon>Lewinellaceae</taxon>
        <taxon>Flavilitoribacter</taxon>
    </lineage>
</organism>
<dbReference type="Gene3D" id="3.90.79.10">
    <property type="entry name" value="Nucleoside Triphosphate Pyrophosphohydrolase"/>
    <property type="match status" value="1"/>
</dbReference>
<dbReference type="EMBL" id="PDUD01000022">
    <property type="protein sequence ID" value="PHN05242.1"/>
    <property type="molecule type" value="Genomic_DNA"/>
</dbReference>
<name>A0A2D0N9P8_FLAN2</name>
<sequence>MYKIYINDTPLLLILQPESGLPPAGEDDLVARYPGKSKFLLHYVNMLENTRRWDQIRLFSPDPAGMWSDFQKHFDREETAGLVITNDSGTMLFRVDDSRRSLPVSEIAPGCTAEETAREIARDLTGIDDWPASSELPATYRTLRREKRRILQRTHWYRMTPERELPDLDPESFEWVTADAIRQMPSSIPAHIRSILT</sequence>
<dbReference type="SUPFAM" id="SSF55811">
    <property type="entry name" value="Nudix"/>
    <property type="match status" value="1"/>
</dbReference>
<accession>A0A2D0N9P8</accession>
<proteinExistence type="predicted"/>
<reference evidence="1 2" key="1">
    <citation type="submission" date="2017-10" db="EMBL/GenBank/DDBJ databases">
        <title>The draft genome sequence of Lewinella nigricans NBRC 102662.</title>
        <authorList>
            <person name="Wang K."/>
        </authorList>
    </citation>
    <scope>NUCLEOTIDE SEQUENCE [LARGE SCALE GENOMIC DNA]</scope>
    <source>
        <strain evidence="1 2">NBRC 102662</strain>
    </source>
</reference>
<protein>
    <recommendedName>
        <fullName evidence="3">NUDIX hydrolase</fullName>
    </recommendedName>
</protein>
<dbReference type="InterPro" id="IPR015797">
    <property type="entry name" value="NUDIX_hydrolase-like_dom_sf"/>
</dbReference>
<dbReference type="AlphaFoldDB" id="A0A2D0N9P8"/>
<evidence type="ECO:0000313" key="1">
    <source>
        <dbReference type="EMBL" id="PHN05242.1"/>
    </source>
</evidence>
<evidence type="ECO:0000313" key="2">
    <source>
        <dbReference type="Proteomes" id="UP000223913"/>
    </source>
</evidence>
<gene>
    <name evidence="1" type="ORF">CRP01_17135</name>
</gene>
<evidence type="ECO:0008006" key="3">
    <source>
        <dbReference type="Google" id="ProtNLM"/>
    </source>
</evidence>
<comment type="caution">
    <text evidence="1">The sequence shown here is derived from an EMBL/GenBank/DDBJ whole genome shotgun (WGS) entry which is preliminary data.</text>
</comment>